<organism evidence="1 2">
    <name type="scientific">Candidatus Haliotispira prima</name>
    <dbReference type="NCBI Taxonomy" id="3034016"/>
    <lineage>
        <taxon>Bacteria</taxon>
        <taxon>Pseudomonadati</taxon>
        <taxon>Spirochaetota</taxon>
        <taxon>Spirochaetia</taxon>
        <taxon>Spirochaetales</taxon>
        <taxon>Spirochaetaceae</taxon>
        <taxon>Candidatus Haliotispira</taxon>
    </lineage>
</organism>
<gene>
    <name evidence="1" type="ORF">P0082_05770</name>
</gene>
<sequence length="74" mass="8625">MKHRQTLLTGKPENSRISNIQYPISNIAHINSILLSKFPPFFLLSFYFLHSSVAGRLCRPGHRLCPHFQIHRQL</sequence>
<evidence type="ECO:0000313" key="2">
    <source>
        <dbReference type="Proteomes" id="UP001228690"/>
    </source>
</evidence>
<proteinExistence type="predicted"/>
<reference evidence="1 2" key="1">
    <citation type="submission" date="2023-04" db="EMBL/GenBank/DDBJ databases">
        <title>Spirochaete genome identified in red abalone sample constitutes a novel genus.</title>
        <authorList>
            <person name="Sharma S.P."/>
            <person name="Purcell C.M."/>
            <person name="Hyde J.R."/>
            <person name="Severin A.J."/>
        </authorList>
    </citation>
    <scope>NUCLEOTIDE SEQUENCE [LARGE SCALE GENOMIC DNA]</scope>
    <source>
        <strain evidence="1 2">SP-2023</strain>
    </source>
</reference>
<accession>A0ABY8MKH5</accession>
<keyword evidence="2" id="KW-1185">Reference proteome</keyword>
<dbReference type="EMBL" id="CP123443">
    <property type="protein sequence ID" value="WGK70368.1"/>
    <property type="molecule type" value="Genomic_DNA"/>
</dbReference>
<dbReference type="RefSeq" id="WP_326928579.1">
    <property type="nucleotide sequence ID" value="NZ_CP123443.1"/>
</dbReference>
<protein>
    <submittedName>
        <fullName evidence="1">Uncharacterized protein</fullName>
    </submittedName>
</protein>
<name>A0ABY8MKH5_9SPIO</name>
<evidence type="ECO:0000313" key="1">
    <source>
        <dbReference type="EMBL" id="WGK70368.1"/>
    </source>
</evidence>
<dbReference type="Proteomes" id="UP001228690">
    <property type="component" value="Chromosome"/>
</dbReference>